<dbReference type="PhylomeDB" id="R7QM75"/>
<dbReference type="Gramene" id="CDF38878">
    <property type="protein sequence ID" value="CDF38878"/>
    <property type="gene ID" value="CHC_T00008844001"/>
</dbReference>
<proteinExistence type="inferred from homology"/>
<keyword evidence="4" id="KW-1185">Reference proteome</keyword>
<dbReference type="PRINTS" id="PR00412">
    <property type="entry name" value="EPOXHYDRLASE"/>
</dbReference>
<dbReference type="InterPro" id="IPR029058">
    <property type="entry name" value="AB_hydrolase_fold"/>
</dbReference>
<organism evidence="3 4">
    <name type="scientific">Chondrus crispus</name>
    <name type="common">Carrageen Irish moss</name>
    <name type="synonym">Polymorpha crispa</name>
    <dbReference type="NCBI Taxonomy" id="2769"/>
    <lineage>
        <taxon>Eukaryota</taxon>
        <taxon>Rhodophyta</taxon>
        <taxon>Florideophyceae</taxon>
        <taxon>Rhodymeniophycidae</taxon>
        <taxon>Gigartinales</taxon>
        <taxon>Gigartinaceae</taxon>
        <taxon>Chondrus</taxon>
    </lineage>
</organism>
<dbReference type="PRINTS" id="PR00111">
    <property type="entry name" value="ABHYDROLASE"/>
</dbReference>
<dbReference type="KEGG" id="ccp:CHC_T00008844001"/>
<dbReference type="GeneID" id="17326499"/>
<dbReference type="GO" id="GO:0052689">
    <property type="term" value="F:carboxylic ester hydrolase activity"/>
    <property type="evidence" value="ECO:0007669"/>
    <property type="project" value="TreeGrafter"/>
</dbReference>
<dbReference type="PANTHER" id="PTHR42886:SF29">
    <property type="entry name" value="PUMMELIG, ISOFORM A"/>
    <property type="match status" value="1"/>
</dbReference>
<dbReference type="GO" id="GO:0042171">
    <property type="term" value="F:lysophosphatidic acid acyltransferase activity"/>
    <property type="evidence" value="ECO:0007669"/>
    <property type="project" value="TreeGrafter"/>
</dbReference>
<dbReference type="EMBL" id="HG001975">
    <property type="protein sequence ID" value="CDF38878.1"/>
    <property type="molecule type" value="Genomic_DNA"/>
</dbReference>
<dbReference type="OMA" id="FIARYPR"/>
<accession>R7QM75</accession>
<evidence type="ECO:0000256" key="1">
    <source>
        <dbReference type="ARBA" id="ARBA00038097"/>
    </source>
</evidence>
<dbReference type="PANTHER" id="PTHR42886">
    <property type="entry name" value="RE40534P-RELATED"/>
    <property type="match status" value="1"/>
</dbReference>
<dbReference type="AlphaFoldDB" id="R7QM75"/>
<reference evidence="4" key="1">
    <citation type="journal article" date="2013" name="Proc. Natl. Acad. Sci. U.S.A.">
        <title>Genome structure and metabolic features in the red seaweed Chondrus crispus shed light on evolution of the Archaeplastida.</title>
        <authorList>
            <person name="Collen J."/>
            <person name="Porcel B."/>
            <person name="Carre W."/>
            <person name="Ball S.G."/>
            <person name="Chaparro C."/>
            <person name="Tonon T."/>
            <person name="Barbeyron T."/>
            <person name="Michel G."/>
            <person name="Noel B."/>
            <person name="Valentin K."/>
            <person name="Elias M."/>
            <person name="Artiguenave F."/>
            <person name="Arun A."/>
            <person name="Aury J.M."/>
            <person name="Barbosa-Neto J.F."/>
            <person name="Bothwell J.H."/>
            <person name="Bouget F.Y."/>
            <person name="Brillet L."/>
            <person name="Cabello-Hurtado F."/>
            <person name="Capella-Gutierrez S."/>
            <person name="Charrier B."/>
            <person name="Cladiere L."/>
            <person name="Cock J.M."/>
            <person name="Coelho S.M."/>
            <person name="Colleoni C."/>
            <person name="Czjzek M."/>
            <person name="Da Silva C."/>
            <person name="Delage L."/>
            <person name="Denoeud F."/>
            <person name="Deschamps P."/>
            <person name="Dittami S.M."/>
            <person name="Gabaldon T."/>
            <person name="Gachon C.M."/>
            <person name="Groisillier A."/>
            <person name="Herve C."/>
            <person name="Jabbari K."/>
            <person name="Katinka M."/>
            <person name="Kloareg B."/>
            <person name="Kowalczyk N."/>
            <person name="Labadie K."/>
            <person name="Leblanc C."/>
            <person name="Lopez P.J."/>
            <person name="McLachlan D.H."/>
            <person name="Meslet-Cladiere L."/>
            <person name="Moustafa A."/>
            <person name="Nehr Z."/>
            <person name="Nyvall Collen P."/>
            <person name="Panaud O."/>
            <person name="Partensky F."/>
            <person name="Poulain J."/>
            <person name="Rensing S.A."/>
            <person name="Rousvoal S."/>
            <person name="Samson G."/>
            <person name="Symeonidi A."/>
            <person name="Weissenbach J."/>
            <person name="Zambounis A."/>
            <person name="Wincker P."/>
            <person name="Boyen C."/>
        </authorList>
    </citation>
    <scope>NUCLEOTIDE SEQUENCE [LARGE SCALE GENOMIC DNA]</scope>
    <source>
        <strain evidence="4">cv. Stackhouse</strain>
    </source>
</reference>
<dbReference type="Proteomes" id="UP000012073">
    <property type="component" value="Unassembled WGS sequence"/>
</dbReference>
<dbReference type="InterPro" id="IPR000639">
    <property type="entry name" value="Epox_hydrolase-like"/>
</dbReference>
<dbReference type="GO" id="GO:0055088">
    <property type="term" value="P:lipid homeostasis"/>
    <property type="evidence" value="ECO:0007669"/>
    <property type="project" value="TreeGrafter"/>
</dbReference>
<sequence>MSAAFWARNVDDLVALGYRVIAVDLLGWGRSQRPAFRGKTADDVVEWYVPSLAGALQTMGLDKFVLVGHSLGAYLAMEYTKRNIARVTDLVLVSPAASTREVSLKRAVYFSLPPQAIVRRGGLMGFAFFFMVYPRSESYIADRLREYTYHLAAQGPASGEEAVRPIIRLRWGGKAECVRPLVEHLDRFDIPVRIIVGETDSSMPVESVHELYREMKRKGFRVQIDVVKGADHCPQIEKPEEFLQIVSELGAPLKMRMRDVEKG</sequence>
<evidence type="ECO:0000313" key="4">
    <source>
        <dbReference type="Proteomes" id="UP000012073"/>
    </source>
</evidence>
<name>R7QM75_CHOCR</name>
<gene>
    <name evidence="3" type="ORF">CHC_T00008844001</name>
</gene>
<dbReference type="Gene3D" id="3.40.50.1820">
    <property type="entry name" value="alpha/beta hydrolase"/>
    <property type="match status" value="1"/>
</dbReference>
<dbReference type="STRING" id="2769.R7QM75"/>
<dbReference type="OrthoDB" id="7457040at2759"/>
<comment type="similarity">
    <text evidence="1">Belongs to the peptidase S33 family. ABHD4/ABHD5 subfamily.</text>
</comment>
<protein>
    <submittedName>
        <fullName evidence="3">1-acylglycerol-3-phosphate O-acyltransferase</fullName>
    </submittedName>
</protein>
<dbReference type="GO" id="GO:0006654">
    <property type="term" value="P:phosphatidic acid biosynthetic process"/>
    <property type="evidence" value="ECO:0007669"/>
    <property type="project" value="TreeGrafter"/>
</dbReference>
<dbReference type="InterPro" id="IPR000073">
    <property type="entry name" value="AB_hydrolase_1"/>
</dbReference>
<keyword evidence="3" id="KW-0012">Acyltransferase</keyword>
<dbReference type="Pfam" id="PF12697">
    <property type="entry name" value="Abhydrolase_6"/>
    <property type="match status" value="1"/>
</dbReference>
<evidence type="ECO:0000313" key="3">
    <source>
        <dbReference type="EMBL" id="CDF38878.1"/>
    </source>
</evidence>
<dbReference type="SUPFAM" id="SSF53474">
    <property type="entry name" value="alpha/beta-Hydrolases"/>
    <property type="match status" value="1"/>
</dbReference>
<feature type="domain" description="AB hydrolase-1" evidence="2">
    <location>
        <begin position="3"/>
        <end position="244"/>
    </location>
</feature>
<keyword evidence="3" id="KW-0808">Transferase</keyword>
<dbReference type="RefSeq" id="XP_005718783.1">
    <property type="nucleotide sequence ID" value="XM_005718726.1"/>
</dbReference>
<evidence type="ECO:0000259" key="2">
    <source>
        <dbReference type="Pfam" id="PF12697"/>
    </source>
</evidence>